<sequence>MHIKQFVLIPLLYPYFSGIFMHTQLLQCLPKLCVLLRLRSIIFCGICHSDIHHVRNNRGREGYPMVPGHEIVGKVFSINGHSLFIAARKWASRGYMDLDLEDYPGNALIQEVQENQVKSAPVSMGLFV</sequence>
<gene>
    <name evidence="1" type="ORF">V1517DRAFT_332903</name>
</gene>
<dbReference type="EMBL" id="MU970197">
    <property type="protein sequence ID" value="KAK9319338.1"/>
    <property type="molecule type" value="Genomic_DNA"/>
</dbReference>
<comment type="caution">
    <text evidence="1">The sequence shown here is derived from an EMBL/GenBank/DDBJ whole genome shotgun (WGS) entry which is preliminary data.</text>
</comment>
<dbReference type="Proteomes" id="UP001489719">
    <property type="component" value="Unassembled WGS sequence"/>
</dbReference>
<proteinExistence type="predicted"/>
<organism evidence="1 2">
    <name type="scientific">Lipomyces orientalis</name>
    <dbReference type="NCBI Taxonomy" id="1233043"/>
    <lineage>
        <taxon>Eukaryota</taxon>
        <taxon>Fungi</taxon>
        <taxon>Dikarya</taxon>
        <taxon>Ascomycota</taxon>
        <taxon>Saccharomycotina</taxon>
        <taxon>Lipomycetes</taxon>
        <taxon>Lipomycetales</taxon>
        <taxon>Lipomycetaceae</taxon>
        <taxon>Lipomyces</taxon>
    </lineage>
</organism>
<keyword evidence="2" id="KW-1185">Reference proteome</keyword>
<name>A0ACC3TDZ2_9ASCO</name>
<protein>
    <submittedName>
        <fullName evidence="1">Uncharacterized protein</fullName>
    </submittedName>
</protein>
<evidence type="ECO:0000313" key="1">
    <source>
        <dbReference type="EMBL" id="KAK9319338.1"/>
    </source>
</evidence>
<reference evidence="2" key="1">
    <citation type="journal article" date="2024" name="Front. Bioeng. Biotechnol.">
        <title>Genome-scale model development and genomic sequencing of the oleaginous clade Lipomyces.</title>
        <authorList>
            <person name="Czajka J.J."/>
            <person name="Han Y."/>
            <person name="Kim J."/>
            <person name="Mondo S.J."/>
            <person name="Hofstad B.A."/>
            <person name="Robles A."/>
            <person name="Haridas S."/>
            <person name="Riley R."/>
            <person name="LaButti K."/>
            <person name="Pangilinan J."/>
            <person name="Andreopoulos W."/>
            <person name="Lipzen A."/>
            <person name="Yan J."/>
            <person name="Wang M."/>
            <person name="Ng V."/>
            <person name="Grigoriev I.V."/>
            <person name="Spatafora J.W."/>
            <person name="Magnuson J.K."/>
            <person name="Baker S.E."/>
            <person name="Pomraning K.R."/>
        </authorList>
    </citation>
    <scope>NUCLEOTIDE SEQUENCE [LARGE SCALE GENOMIC DNA]</scope>
    <source>
        <strain evidence="2">CBS 10300</strain>
    </source>
</reference>
<accession>A0ACC3TDZ2</accession>
<evidence type="ECO:0000313" key="2">
    <source>
        <dbReference type="Proteomes" id="UP001489719"/>
    </source>
</evidence>